<feature type="region of interest" description="Disordered" evidence="1">
    <location>
        <begin position="1"/>
        <end position="23"/>
    </location>
</feature>
<evidence type="ECO:0000256" key="1">
    <source>
        <dbReference type="SAM" id="MobiDB-lite"/>
    </source>
</evidence>
<gene>
    <name evidence="2" type="ORF">CCAP1982_LOCUS1958</name>
</gene>
<evidence type="ECO:0000313" key="2">
    <source>
        <dbReference type="EMBL" id="CAD6993132.1"/>
    </source>
</evidence>
<evidence type="ECO:0000313" key="3">
    <source>
        <dbReference type="Proteomes" id="UP000606786"/>
    </source>
</evidence>
<protein>
    <submittedName>
        <fullName evidence="2">(Mediterranean fruit fly) hypothetical protein</fullName>
    </submittedName>
</protein>
<feature type="compositionally biased region" description="Basic and acidic residues" evidence="1">
    <location>
        <begin position="52"/>
        <end position="61"/>
    </location>
</feature>
<feature type="region of interest" description="Disordered" evidence="1">
    <location>
        <begin position="42"/>
        <end position="61"/>
    </location>
</feature>
<dbReference type="EMBL" id="CAJHJT010000001">
    <property type="protein sequence ID" value="CAD6993132.1"/>
    <property type="molecule type" value="Genomic_DNA"/>
</dbReference>
<organism evidence="2 3">
    <name type="scientific">Ceratitis capitata</name>
    <name type="common">Mediterranean fruit fly</name>
    <name type="synonym">Tephritis capitata</name>
    <dbReference type="NCBI Taxonomy" id="7213"/>
    <lineage>
        <taxon>Eukaryota</taxon>
        <taxon>Metazoa</taxon>
        <taxon>Ecdysozoa</taxon>
        <taxon>Arthropoda</taxon>
        <taxon>Hexapoda</taxon>
        <taxon>Insecta</taxon>
        <taxon>Pterygota</taxon>
        <taxon>Neoptera</taxon>
        <taxon>Endopterygota</taxon>
        <taxon>Diptera</taxon>
        <taxon>Brachycera</taxon>
        <taxon>Muscomorpha</taxon>
        <taxon>Tephritoidea</taxon>
        <taxon>Tephritidae</taxon>
        <taxon>Ceratitis</taxon>
        <taxon>Ceratitis</taxon>
    </lineage>
</organism>
<accession>A0A811U207</accession>
<sequence>MENMSCGNLEMGEKPPNFGLKKHIPETSAQNEEIKELQYLPHQRGHQQAATIKERAIKSTV</sequence>
<name>A0A811U207_CERCA</name>
<proteinExistence type="predicted"/>
<comment type="caution">
    <text evidence="2">The sequence shown here is derived from an EMBL/GenBank/DDBJ whole genome shotgun (WGS) entry which is preliminary data.</text>
</comment>
<keyword evidence="3" id="KW-1185">Reference proteome</keyword>
<reference evidence="2" key="1">
    <citation type="submission" date="2020-11" db="EMBL/GenBank/DDBJ databases">
        <authorList>
            <person name="Whitehead M."/>
        </authorList>
    </citation>
    <scope>NUCLEOTIDE SEQUENCE</scope>
    <source>
        <strain evidence="2">EGII</strain>
    </source>
</reference>
<dbReference type="Proteomes" id="UP000606786">
    <property type="component" value="Unassembled WGS sequence"/>
</dbReference>
<dbReference type="AlphaFoldDB" id="A0A811U207"/>